<reference evidence="4 5" key="1">
    <citation type="submission" date="2017-10" db="EMBL/GenBank/DDBJ databases">
        <title>Sequencing the genomes of 1000 actinobacteria strains.</title>
        <authorList>
            <person name="Klenk H.-P."/>
        </authorList>
    </citation>
    <scope>NUCLEOTIDE SEQUENCE [LARGE SCALE GENOMIC DNA]</scope>
    <source>
        <strain evidence="4 5">DSM 15597</strain>
    </source>
</reference>
<dbReference type="SUPFAM" id="SSF48498">
    <property type="entry name" value="Tetracyclin repressor-like, C-terminal domain"/>
    <property type="match status" value="1"/>
</dbReference>
<dbReference type="PROSITE" id="PS50977">
    <property type="entry name" value="HTH_TETR_2"/>
    <property type="match status" value="1"/>
</dbReference>
<evidence type="ECO:0000256" key="1">
    <source>
        <dbReference type="ARBA" id="ARBA00023125"/>
    </source>
</evidence>
<gene>
    <name evidence="4" type="ORF">ATK74_1052</name>
</gene>
<dbReference type="PRINTS" id="PR00455">
    <property type="entry name" value="HTHTETR"/>
</dbReference>
<dbReference type="InterPro" id="IPR009057">
    <property type="entry name" value="Homeodomain-like_sf"/>
</dbReference>
<dbReference type="GO" id="GO:0003677">
    <property type="term" value="F:DNA binding"/>
    <property type="evidence" value="ECO:0007669"/>
    <property type="project" value="UniProtKB-UniRule"/>
</dbReference>
<dbReference type="SUPFAM" id="SSF46689">
    <property type="entry name" value="Homeodomain-like"/>
    <property type="match status" value="1"/>
</dbReference>
<evidence type="ECO:0000313" key="5">
    <source>
        <dbReference type="Proteomes" id="UP000226079"/>
    </source>
</evidence>
<dbReference type="RefSeq" id="WP_098460038.1">
    <property type="nucleotide sequence ID" value="NZ_PDJC01000001.1"/>
</dbReference>
<feature type="DNA-binding region" description="H-T-H motif" evidence="2">
    <location>
        <begin position="25"/>
        <end position="44"/>
    </location>
</feature>
<dbReference type="Pfam" id="PF00440">
    <property type="entry name" value="TetR_N"/>
    <property type="match status" value="1"/>
</dbReference>
<feature type="domain" description="HTH tetR-type" evidence="3">
    <location>
        <begin position="2"/>
        <end position="62"/>
    </location>
</feature>
<dbReference type="AlphaFoldDB" id="A0A2A9CPX5"/>
<dbReference type="OrthoDB" id="3819648at2"/>
<dbReference type="InterPro" id="IPR036271">
    <property type="entry name" value="Tet_transcr_reg_TetR-rel_C_sf"/>
</dbReference>
<organism evidence="4 5">
    <name type="scientific">Propionicimonas paludicola</name>
    <dbReference type="NCBI Taxonomy" id="185243"/>
    <lineage>
        <taxon>Bacteria</taxon>
        <taxon>Bacillati</taxon>
        <taxon>Actinomycetota</taxon>
        <taxon>Actinomycetes</taxon>
        <taxon>Propionibacteriales</taxon>
        <taxon>Nocardioidaceae</taxon>
        <taxon>Propionicimonas</taxon>
    </lineage>
</organism>
<sequence>MGNSREDVVNAALKLLDSWGLEFFSMRRLAGELDVQPSALYHHVASKQELLGFMAARIVGQVEVDADVVASCHRLRAAMLAVRDGAEVVATASAFRMGVSELEARLAAVTTPDVARTLLLYVMGHTEATQLHRQASSLGVIEADPDLDASFDRGLAIILTALPAAVDA</sequence>
<comment type="caution">
    <text evidence="4">The sequence shown here is derived from an EMBL/GenBank/DDBJ whole genome shotgun (WGS) entry which is preliminary data.</text>
</comment>
<dbReference type="Gene3D" id="1.10.10.60">
    <property type="entry name" value="Homeodomain-like"/>
    <property type="match status" value="1"/>
</dbReference>
<dbReference type="InterPro" id="IPR001647">
    <property type="entry name" value="HTH_TetR"/>
</dbReference>
<evidence type="ECO:0000259" key="3">
    <source>
        <dbReference type="PROSITE" id="PS50977"/>
    </source>
</evidence>
<evidence type="ECO:0000313" key="4">
    <source>
        <dbReference type="EMBL" id="PFG16507.1"/>
    </source>
</evidence>
<evidence type="ECO:0000256" key="2">
    <source>
        <dbReference type="PROSITE-ProRule" id="PRU00335"/>
    </source>
</evidence>
<dbReference type="Gene3D" id="1.10.357.10">
    <property type="entry name" value="Tetracycline Repressor, domain 2"/>
    <property type="match status" value="1"/>
</dbReference>
<name>A0A2A9CPX5_9ACTN</name>
<dbReference type="EMBL" id="PDJC01000001">
    <property type="protein sequence ID" value="PFG16507.1"/>
    <property type="molecule type" value="Genomic_DNA"/>
</dbReference>
<keyword evidence="1 2" id="KW-0238">DNA-binding</keyword>
<dbReference type="Proteomes" id="UP000226079">
    <property type="component" value="Unassembled WGS sequence"/>
</dbReference>
<accession>A0A2A9CPX5</accession>
<keyword evidence="5" id="KW-1185">Reference proteome</keyword>
<protein>
    <submittedName>
        <fullName evidence="4">TetR family transcriptional regulator</fullName>
    </submittedName>
</protein>
<proteinExistence type="predicted"/>